<dbReference type="EMBL" id="CCSB01000003">
    <property type="protein sequence ID" value="CDZ78374.1"/>
    <property type="molecule type" value="Genomic_DNA"/>
</dbReference>
<accession>A0A078L2M6</accession>
<dbReference type="STRING" id="1034943.BN59_02684"/>
<dbReference type="RefSeq" id="WP_043874874.1">
    <property type="nucleotide sequence ID" value="NZ_CCVW01000003.1"/>
</dbReference>
<evidence type="ECO:0008006" key="3">
    <source>
        <dbReference type="Google" id="ProtNLM"/>
    </source>
</evidence>
<name>A0A078L2M6_9GAMM</name>
<proteinExistence type="predicted"/>
<keyword evidence="2" id="KW-1185">Reference proteome</keyword>
<dbReference type="InterPro" id="IPR029069">
    <property type="entry name" value="HotDog_dom_sf"/>
</dbReference>
<dbReference type="AlphaFoldDB" id="A0A078L2M6"/>
<evidence type="ECO:0000313" key="1">
    <source>
        <dbReference type="EMBL" id="CDZ78374.1"/>
    </source>
</evidence>
<sequence>MQLSTLLKLIRFWPPFWGAGISVREFNKDYSRITVQLKMRFWNKNYVGSHYGGSLYSMTDPFYMLMLMKALGREYIVWDKFGTIRYKKPAHGKVFAEFELSSEQVKMIKQQADENEKSEPVFEIKIVDSSGTIVAEIVKTLYVKRK</sequence>
<gene>
    <name evidence="1" type="ORF">BN59_02684</name>
</gene>
<dbReference type="InterPro" id="IPR027961">
    <property type="entry name" value="DUF4442"/>
</dbReference>
<dbReference type="Gene3D" id="3.10.129.10">
    <property type="entry name" value="Hotdog Thioesterase"/>
    <property type="match status" value="1"/>
</dbReference>
<dbReference type="eggNOG" id="COG2050">
    <property type="taxonomic scope" value="Bacteria"/>
</dbReference>
<dbReference type="OrthoDB" id="9814774at2"/>
<protein>
    <recommendedName>
        <fullName evidence="3">Tetrameric acyl-CoA thioesterase</fullName>
    </recommendedName>
</protein>
<dbReference type="Proteomes" id="UP000044071">
    <property type="component" value="Unassembled WGS sequence"/>
</dbReference>
<dbReference type="Pfam" id="PF14539">
    <property type="entry name" value="DUF4442"/>
    <property type="match status" value="1"/>
</dbReference>
<organism evidence="1 2">
    <name type="scientific">Legionella massiliensis</name>
    <dbReference type="NCBI Taxonomy" id="1034943"/>
    <lineage>
        <taxon>Bacteria</taxon>
        <taxon>Pseudomonadati</taxon>
        <taxon>Pseudomonadota</taxon>
        <taxon>Gammaproteobacteria</taxon>
        <taxon>Legionellales</taxon>
        <taxon>Legionellaceae</taxon>
        <taxon>Legionella</taxon>
    </lineage>
</organism>
<dbReference type="SUPFAM" id="SSF54637">
    <property type="entry name" value="Thioesterase/thiol ester dehydrase-isomerase"/>
    <property type="match status" value="1"/>
</dbReference>
<reference evidence="1 2" key="1">
    <citation type="submission" date="2014-06" db="EMBL/GenBank/DDBJ databases">
        <authorList>
            <person name="Urmite Genomes Urmite Genomes"/>
        </authorList>
    </citation>
    <scope>NUCLEOTIDE SEQUENCE [LARGE SCALE GENOMIC DNA]</scope>
</reference>
<evidence type="ECO:0000313" key="2">
    <source>
        <dbReference type="Proteomes" id="UP000044071"/>
    </source>
</evidence>